<dbReference type="EMBL" id="LR134406">
    <property type="protein sequence ID" value="VEH71657.1"/>
    <property type="molecule type" value="Genomic_DNA"/>
</dbReference>
<dbReference type="RefSeq" id="WP_061787486.1">
    <property type="nucleotide sequence ID" value="NZ_CAURRE010000121.1"/>
</dbReference>
<protein>
    <submittedName>
        <fullName evidence="1">Peptidoglycan binding domain</fullName>
    </submittedName>
</protein>
<dbReference type="InterPro" id="IPR006311">
    <property type="entry name" value="TAT_signal"/>
</dbReference>
<dbReference type="AlphaFoldDB" id="A0A3S4U2K7"/>
<evidence type="ECO:0000313" key="1">
    <source>
        <dbReference type="EMBL" id="VEH71657.1"/>
    </source>
</evidence>
<dbReference type="Proteomes" id="UP000273044">
    <property type="component" value="Chromosome"/>
</dbReference>
<dbReference type="PROSITE" id="PS51318">
    <property type="entry name" value="TAT"/>
    <property type="match status" value="1"/>
</dbReference>
<organism evidence="1 2">
    <name type="scientific">Arachnia propionica</name>
    <dbReference type="NCBI Taxonomy" id="1750"/>
    <lineage>
        <taxon>Bacteria</taxon>
        <taxon>Bacillati</taxon>
        <taxon>Actinomycetota</taxon>
        <taxon>Actinomycetes</taxon>
        <taxon>Propionibacteriales</taxon>
        <taxon>Propionibacteriaceae</taxon>
        <taxon>Arachnia</taxon>
    </lineage>
</organism>
<reference evidence="1 2" key="1">
    <citation type="submission" date="2018-12" db="EMBL/GenBank/DDBJ databases">
        <authorList>
            <consortium name="Pathogen Informatics"/>
        </authorList>
    </citation>
    <scope>NUCLEOTIDE SEQUENCE [LARGE SCALE GENOMIC DNA]</scope>
    <source>
        <strain evidence="1 2">NCTC12967</strain>
    </source>
</reference>
<gene>
    <name evidence="1" type="ORF">NCTC12967_02983</name>
</gene>
<evidence type="ECO:0000313" key="2">
    <source>
        <dbReference type="Proteomes" id="UP000273044"/>
    </source>
</evidence>
<proteinExistence type="predicted"/>
<name>A0A3S4U2K7_9ACTN</name>
<accession>A0A3S4U2K7</accession>
<dbReference type="GeneID" id="64408383"/>
<sequence length="156" mass="16563">MTIEKPGFSRRRLLTTAAVGVPAVGLLGAVNLFNAPAAKAAPLATDGYWGFETTRVLQQLYRLNVDGWVLSQPASWAASNPGLAGGWEWVSDDGARGSSVISNLQRMLRVTADGLIGPTTIKAMQGRYGVTQDGVLDEGSLTIMRLQAELNAVNGY</sequence>
<keyword evidence="2" id="KW-1185">Reference proteome</keyword>